<keyword evidence="1" id="KW-0812">Transmembrane</keyword>
<accession>A0AAW8WNF5</accession>
<evidence type="ECO:0000313" key="2">
    <source>
        <dbReference type="EMBL" id="MDT9610178.1"/>
    </source>
</evidence>
<keyword evidence="1" id="KW-0472">Membrane</keyword>
<gene>
    <name evidence="2" type="ORF">RON39_08635</name>
</gene>
<reference evidence="2" key="1">
    <citation type="submission" date="2023-08" db="EMBL/GenBank/DDBJ databases">
        <title>Lactobacillus from the Female Urinary Tract.</title>
        <authorList>
            <person name="Stegman N."/>
            <person name="Jackson B."/>
            <person name="Steiling M."/>
            <person name="Sedano C."/>
            <person name="Wolfe A."/>
            <person name="Putonti C."/>
        </authorList>
    </citation>
    <scope>NUCLEOTIDE SEQUENCE</scope>
    <source>
        <strain evidence="2">UMB5661</strain>
    </source>
</reference>
<comment type="caution">
    <text evidence="2">The sequence shown here is derived from an EMBL/GenBank/DDBJ whole genome shotgun (WGS) entry which is preliminary data.</text>
</comment>
<sequence length="249" mass="28807">MKEKIRLNEKDSDSFSGSRLFNVTALIICWIATIGGIIYFAVTSKLLPAIAILGIVPFRYFFFDLAPDRLTRRPPDLDRSIPLEILLHYLSISFPIPQGKFLADVAGFFLAIARAFINGFGLLYFDTFAFAFRIRNDTNGVPLDEDIGILHDNEKLQRLADEASQTDSETKSREYTRLKEDWEQTAITNELNQWDFPIRRYLKPTNPYFEIREVGNIPLDDQYSLDRKAFLKAHPDQKDYFGHLIKDEK</sequence>
<dbReference type="EMBL" id="JAVTXN010000050">
    <property type="protein sequence ID" value="MDT9610178.1"/>
    <property type="molecule type" value="Genomic_DNA"/>
</dbReference>
<keyword evidence="1" id="KW-1133">Transmembrane helix</keyword>
<protein>
    <submittedName>
        <fullName evidence="2">Uncharacterized protein</fullName>
    </submittedName>
</protein>
<feature type="transmembrane region" description="Helical" evidence="1">
    <location>
        <begin position="20"/>
        <end position="40"/>
    </location>
</feature>
<feature type="transmembrane region" description="Helical" evidence="1">
    <location>
        <begin position="46"/>
        <end position="63"/>
    </location>
</feature>
<evidence type="ECO:0000256" key="1">
    <source>
        <dbReference type="SAM" id="Phobius"/>
    </source>
</evidence>
<proteinExistence type="predicted"/>
<organism evidence="2 3">
    <name type="scientific">Lactobacillus crispatus</name>
    <dbReference type="NCBI Taxonomy" id="47770"/>
    <lineage>
        <taxon>Bacteria</taxon>
        <taxon>Bacillati</taxon>
        <taxon>Bacillota</taxon>
        <taxon>Bacilli</taxon>
        <taxon>Lactobacillales</taxon>
        <taxon>Lactobacillaceae</taxon>
        <taxon>Lactobacillus</taxon>
    </lineage>
</organism>
<name>A0AAW8WNF5_9LACO</name>
<dbReference type="AlphaFoldDB" id="A0AAW8WNF5"/>
<feature type="transmembrane region" description="Helical" evidence="1">
    <location>
        <begin position="101"/>
        <end position="125"/>
    </location>
</feature>
<evidence type="ECO:0000313" key="3">
    <source>
        <dbReference type="Proteomes" id="UP001253287"/>
    </source>
</evidence>
<dbReference type="Proteomes" id="UP001253287">
    <property type="component" value="Unassembled WGS sequence"/>
</dbReference>
<dbReference type="RefSeq" id="WP_118992412.1">
    <property type="nucleotide sequence ID" value="NZ_CP083391.1"/>
</dbReference>